<dbReference type="Pfam" id="PF00732">
    <property type="entry name" value="GMC_oxred_N"/>
    <property type="match status" value="1"/>
</dbReference>
<reference evidence="8" key="1">
    <citation type="submission" date="2023-03" db="EMBL/GenBank/DDBJ databases">
        <title>Chromosome-level genomes of two armyworms, Mythimna separata and Mythimna loreyi, provide insights into the biosynthesis and reception of sex pheromones.</title>
        <authorList>
            <person name="Zhao H."/>
        </authorList>
    </citation>
    <scope>NUCLEOTIDE SEQUENCE</scope>
    <source>
        <strain evidence="8">BeijingLab</strain>
        <tissue evidence="8">Pupa</tissue>
    </source>
</reference>
<evidence type="ECO:0000256" key="1">
    <source>
        <dbReference type="ARBA" id="ARBA00010790"/>
    </source>
</evidence>
<dbReference type="SUPFAM" id="SSF51905">
    <property type="entry name" value="FAD/NAD(P)-binding domain"/>
    <property type="match status" value="1"/>
</dbReference>
<comment type="caution">
    <text evidence="8">The sequence shown here is derived from an EMBL/GenBank/DDBJ whole genome shotgun (WGS) entry which is preliminary data.</text>
</comment>
<dbReference type="GO" id="GO:0016614">
    <property type="term" value="F:oxidoreductase activity, acting on CH-OH group of donors"/>
    <property type="evidence" value="ECO:0007669"/>
    <property type="project" value="InterPro"/>
</dbReference>
<dbReference type="InterPro" id="IPR036188">
    <property type="entry name" value="FAD/NAD-bd_sf"/>
</dbReference>
<dbReference type="PANTHER" id="PTHR11552:SF208">
    <property type="entry name" value="RE36204P-RELATED"/>
    <property type="match status" value="1"/>
</dbReference>
<keyword evidence="3 4" id="KW-0274">FAD</keyword>
<evidence type="ECO:0000259" key="7">
    <source>
        <dbReference type="PROSITE" id="PS00624"/>
    </source>
</evidence>
<feature type="domain" description="Glucose-methanol-choline oxidoreductase N-terminal" evidence="6">
    <location>
        <begin position="154"/>
        <end position="177"/>
    </location>
</feature>
<feature type="signal peptide" evidence="5">
    <location>
        <begin position="1"/>
        <end position="18"/>
    </location>
</feature>
<feature type="active site" description="Proton acceptor" evidence="2">
    <location>
        <position position="620"/>
    </location>
</feature>
<dbReference type="InterPro" id="IPR007867">
    <property type="entry name" value="GMC_OxRtase_C"/>
</dbReference>
<dbReference type="EMBL" id="JARGEI010000022">
    <property type="protein sequence ID" value="KAJ8711358.1"/>
    <property type="molecule type" value="Genomic_DNA"/>
</dbReference>
<keyword evidence="5" id="KW-0732">Signal</keyword>
<keyword evidence="9" id="KW-1185">Reference proteome</keyword>
<feature type="chain" id="PRO_5042212972" description="Glucose-methanol-choline oxidoreductase N-terminal domain-containing protein" evidence="5">
    <location>
        <begin position="19"/>
        <end position="641"/>
    </location>
</feature>
<organism evidence="8 9">
    <name type="scientific">Mythimna separata</name>
    <name type="common">Oriental armyworm</name>
    <name type="synonym">Pseudaletia separata</name>
    <dbReference type="NCBI Taxonomy" id="271217"/>
    <lineage>
        <taxon>Eukaryota</taxon>
        <taxon>Metazoa</taxon>
        <taxon>Ecdysozoa</taxon>
        <taxon>Arthropoda</taxon>
        <taxon>Hexapoda</taxon>
        <taxon>Insecta</taxon>
        <taxon>Pterygota</taxon>
        <taxon>Neoptera</taxon>
        <taxon>Endopterygota</taxon>
        <taxon>Lepidoptera</taxon>
        <taxon>Glossata</taxon>
        <taxon>Ditrysia</taxon>
        <taxon>Noctuoidea</taxon>
        <taxon>Noctuidae</taxon>
        <taxon>Noctuinae</taxon>
        <taxon>Hadenini</taxon>
        <taxon>Mythimna</taxon>
    </lineage>
</organism>
<feature type="binding site" evidence="3">
    <location>
        <position position="293"/>
    </location>
    <ligand>
        <name>FAD</name>
        <dbReference type="ChEBI" id="CHEBI:57692"/>
    </ligand>
</feature>
<comment type="cofactor">
    <cofactor evidence="3">
        <name>FAD</name>
        <dbReference type="ChEBI" id="CHEBI:57692"/>
    </cofactor>
</comment>
<evidence type="ECO:0000313" key="9">
    <source>
        <dbReference type="Proteomes" id="UP001231518"/>
    </source>
</evidence>
<dbReference type="Gene3D" id="3.30.560.10">
    <property type="entry name" value="Glucose Oxidase, domain 3"/>
    <property type="match status" value="1"/>
</dbReference>
<dbReference type="InterPro" id="IPR000172">
    <property type="entry name" value="GMC_OxRdtase_N"/>
</dbReference>
<dbReference type="InterPro" id="IPR012132">
    <property type="entry name" value="GMC_OxRdtase"/>
</dbReference>
<dbReference type="PROSITE" id="PS00623">
    <property type="entry name" value="GMC_OXRED_1"/>
    <property type="match status" value="1"/>
</dbReference>
<feature type="active site" description="Proton donor" evidence="2">
    <location>
        <position position="576"/>
    </location>
</feature>
<evidence type="ECO:0000256" key="5">
    <source>
        <dbReference type="SAM" id="SignalP"/>
    </source>
</evidence>
<accession>A0AAD7YE21</accession>
<dbReference type="PROSITE" id="PS00624">
    <property type="entry name" value="GMC_OXRED_2"/>
    <property type="match status" value="1"/>
</dbReference>
<sequence>MIQRLICCILVFSTIIDQNRIICQNEVSYLQNPILNILMQTAAPNYTPRNPGDLFDILRDTYTLPNGLKSPLQEYDYIIVGAGSAGCVLAARLSEDPGVTVLVLEAGRPENFFTDAPGIAPFFQRTEYAWPYYMEPQPGVCLGMINQRCYWPRGRSVGGTSTINYMIYTRGRPEEWDRIAAAGNYGWNYEEVLKYYMKSERAILNGYENSPYRGRDGEMNIEFINFRTPLIEAFLEAGRILGSPTIDYNSPEQLGFGYVQTHTRNGKRLSAAKAFLRPNKRRSNLHILPSTTVTRVLINKRIKTAYGVQYTRNRLSYKVRARREVILSAGPIASPQLLMLSGVGPKNHLQSHGIPVIQNLPVGRTLYDHITYVGLMFTINATNVGVNENRDATLRNVLEWLQFGDNVVSSPGGVEGIGYIKTPLSNQQDRIPDIELISLGGALTADGGPSGSKAVRRGMMISEELFDQAFGAIDNQEAWSVFPMLLHPKSVGYLELRNRNPFNYPLLYGNYLTHRIDVATLIASIRYVQALTATPPFQRFGARLHRADFPTCRGLVYDSDEYWECALRTLTVTLHHQIATCRMGPATDPLAVVDPELRVYGINNLRVADSSVIPRTVSVHTHAPAVMIGEKAADMIKASWN</sequence>
<dbReference type="AlphaFoldDB" id="A0AAD7YE21"/>
<proteinExistence type="inferred from homology"/>
<evidence type="ECO:0000256" key="3">
    <source>
        <dbReference type="PIRSR" id="PIRSR000137-2"/>
    </source>
</evidence>
<dbReference type="SUPFAM" id="SSF54373">
    <property type="entry name" value="FAD-linked reductases, C-terminal domain"/>
    <property type="match status" value="1"/>
</dbReference>
<evidence type="ECO:0000259" key="6">
    <source>
        <dbReference type="PROSITE" id="PS00623"/>
    </source>
</evidence>
<gene>
    <name evidence="8" type="ORF">PYW07_008600</name>
</gene>
<comment type="similarity">
    <text evidence="1 4">Belongs to the GMC oxidoreductase family.</text>
</comment>
<evidence type="ECO:0000256" key="2">
    <source>
        <dbReference type="PIRSR" id="PIRSR000137-1"/>
    </source>
</evidence>
<keyword evidence="4" id="KW-0285">Flavoprotein</keyword>
<protein>
    <recommendedName>
        <fullName evidence="6 7">Glucose-methanol-choline oxidoreductase N-terminal domain-containing protein</fullName>
    </recommendedName>
</protein>
<name>A0AAD7YE21_MYTSE</name>
<feature type="domain" description="Glucose-methanol-choline oxidoreductase N-terminal" evidence="7">
    <location>
        <begin position="330"/>
        <end position="344"/>
    </location>
</feature>
<evidence type="ECO:0000313" key="8">
    <source>
        <dbReference type="EMBL" id="KAJ8711358.1"/>
    </source>
</evidence>
<dbReference type="Proteomes" id="UP001231518">
    <property type="component" value="Chromosome 21"/>
</dbReference>
<dbReference type="Gene3D" id="3.50.50.60">
    <property type="entry name" value="FAD/NAD(P)-binding domain"/>
    <property type="match status" value="1"/>
</dbReference>
<dbReference type="PANTHER" id="PTHR11552">
    <property type="entry name" value="GLUCOSE-METHANOL-CHOLINE GMC OXIDOREDUCTASE"/>
    <property type="match status" value="1"/>
</dbReference>
<dbReference type="GO" id="GO:0050660">
    <property type="term" value="F:flavin adenine dinucleotide binding"/>
    <property type="evidence" value="ECO:0007669"/>
    <property type="project" value="InterPro"/>
</dbReference>
<evidence type="ECO:0000256" key="4">
    <source>
        <dbReference type="RuleBase" id="RU003968"/>
    </source>
</evidence>
<dbReference type="Pfam" id="PF05199">
    <property type="entry name" value="GMC_oxred_C"/>
    <property type="match status" value="1"/>
</dbReference>
<dbReference type="PIRSF" id="PIRSF000137">
    <property type="entry name" value="Alcohol_oxidase"/>
    <property type="match status" value="1"/>
</dbReference>
<feature type="binding site" evidence="3">
    <location>
        <position position="160"/>
    </location>
    <ligand>
        <name>FAD</name>
        <dbReference type="ChEBI" id="CHEBI:57692"/>
    </ligand>
</feature>